<feature type="transmembrane region" description="Helical" evidence="1">
    <location>
        <begin position="20"/>
        <end position="39"/>
    </location>
</feature>
<proteinExistence type="predicted"/>
<evidence type="ECO:0000256" key="1">
    <source>
        <dbReference type="SAM" id="Phobius"/>
    </source>
</evidence>
<accession>A0A316VNH9</accession>
<dbReference type="GeneID" id="37023788"/>
<protein>
    <submittedName>
        <fullName evidence="2">Uncharacterized protein</fullName>
    </submittedName>
</protein>
<dbReference type="EMBL" id="KZ819602">
    <property type="protein sequence ID" value="PWN37973.1"/>
    <property type="molecule type" value="Genomic_DNA"/>
</dbReference>
<organism evidence="2 3">
    <name type="scientific">Meira miltonrushii</name>
    <dbReference type="NCBI Taxonomy" id="1280837"/>
    <lineage>
        <taxon>Eukaryota</taxon>
        <taxon>Fungi</taxon>
        <taxon>Dikarya</taxon>
        <taxon>Basidiomycota</taxon>
        <taxon>Ustilaginomycotina</taxon>
        <taxon>Exobasidiomycetes</taxon>
        <taxon>Exobasidiales</taxon>
        <taxon>Brachybasidiaceae</taxon>
        <taxon>Meira</taxon>
    </lineage>
</organism>
<dbReference type="Proteomes" id="UP000245771">
    <property type="component" value="Unassembled WGS sequence"/>
</dbReference>
<keyword evidence="1" id="KW-1133">Transmembrane helix</keyword>
<evidence type="ECO:0000313" key="3">
    <source>
        <dbReference type="Proteomes" id="UP000245771"/>
    </source>
</evidence>
<keyword evidence="3" id="KW-1185">Reference proteome</keyword>
<dbReference type="AlphaFoldDB" id="A0A316VNH9"/>
<sequence>MYSFLPSPLPFAYNTMKNIVLALIVCVATTIAVLANNGAPKDFQRSYKYWQFQVNRNGITYENMTFPCFQPDARCMGVYDPEMEYEKYEINVLGDTKVTCNEKYRTGEGAQERTAYSGRCFGTGPATYLITCRDPPNDPNYAKGWAILHFKSDHTYFSTNNGAKGRFPEQLNNTVEANPFKDHDYSRDLFATVEIFCPIQMSEG</sequence>
<dbReference type="InParanoid" id="A0A316VNH9"/>
<name>A0A316VNH9_9BASI</name>
<keyword evidence="1" id="KW-0472">Membrane</keyword>
<reference evidence="2 3" key="1">
    <citation type="journal article" date="2018" name="Mol. Biol. Evol.">
        <title>Broad Genomic Sampling Reveals a Smut Pathogenic Ancestry of the Fungal Clade Ustilaginomycotina.</title>
        <authorList>
            <person name="Kijpornyongpan T."/>
            <person name="Mondo S.J."/>
            <person name="Barry K."/>
            <person name="Sandor L."/>
            <person name="Lee J."/>
            <person name="Lipzen A."/>
            <person name="Pangilinan J."/>
            <person name="LaButti K."/>
            <person name="Hainaut M."/>
            <person name="Henrissat B."/>
            <person name="Grigoriev I.V."/>
            <person name="Spatafora J.W."/>
            <person name="Aime M.C."/>
        </authorList>
    </citation>
    <scope>NUCLEOTIDE SEQUENCE [LARGE SCALE GENOMIC DNA]</scope>
    <source>
        <strain evidence="2 3">MCA 3882</strain>
    </source>
</reference>
<keyword evidence="1" id="KW-0812">Transmembrane</keyword>
<gene>
    <name evidence="2" type="ORF">FA14DRAFT_21523</name>
</gene>
<evidence type="ECO:0000313" key="2">
    <source>
        <dbReference type="EMBL" id="PWN37973.1"/>
    </source>
</evidence>
<dbReference type="RefSeq" id="XP_025358275.1">
    <property type="nucleotide sequence ID" value="XM_025502007.1"/>
</dbReference>